<dbReference type="PROSITE" id="PS51186">
    <property type="entry name" value="GNAT"/>
    <property type="match status" value="1"/>
</dbReference>
<keyword evidence="2" id="KW-0012">Acyltransferase</keyword>
<evidence type="ECO:0000313" key="3">
    <source>
        <dbReference type="Proteomes" id="UP000193778"/>
    </source>
</evidence>
<dbReference type="InterPro" id="IPR000182">
    <property type="entry name" value="GNAT_dom"/>
</dbReference>
<reference evidence="3" key="1">
    <citation type="submission" date="2017-03" db="EMBL/GenBank/DDBJ databases">
        <authorList>
            <person name="Rodrigo-Torres L."/>
            <person name="Arahal R.D."/>
            <person name="Lucena T."/>
        </authorList>
    </citation>
    <scope>NUCLEOTIDE SEQUENCE [LARGE SCALE GENOMIC DNA]</scope>
    <source>
        <strain evidence="3">CECT 8411</strain>
    </source>
</reference>
<dbReference type="AlphaFoldDB" id="A0A1X6YVM8"/>
<sequence length="186" mass="20802">MYEVPIRRLRKYDEQKVISHFKNLSDDALTSRFGIPVKSETVQTYLSGLFENATLVFGAFPDSRLRGVGELRILPDSHNQVAEVAFTVESAWQDRGIGDALLSRIITAARNRGIREVHMLCLATNQKMRRLAAKHKADLDIATGQIEATLTTPWPTPFSVAEELSGEYHAIARAILSWPTPDRRAG</sequence>
<dbReference type="Pfam" id="PF00583">
    <property type="entry name" value="Acetyltransf_1"/>
    <property type="match status" value="1"/>
</dbReference>
<dbReference type="CDD" id="cd04301">
    <property type="entry name" value="NAT_SF"/>
    <property type="match status" value="1"/>
</dbReference>
<protein>
    <submittedName>
        <fullName evidence="2">Acetyltransferase Pat</fullName>
        <ecNumber evidence="2">2.3.1.-</ecNumber>
    </submittedName>
</protein>
<gene>
    <name evidence="2" type="ORF">RUM8411_01262</name>
</gene>
<evidence type="ECO:0000313" key="2">
    <source>
        <dbReference type="EMBL" id="SLN30820.1"/>
    </source>
</evidence>
<name>A0A1X6YVM8_9RHOB</name>
<dbReference type="RefSeq" id="WP_085821812.1">
    <property type="nucleotide sequence ID" value="NZ_FWFP01000003.1"/>
</dbReference>
<dbReference type="SUPFAM" id="SSF55729">
    <property type="entry name" value="Acyl-CoA N-acyltransferases (Nat)"/>
    <property type="match status" value="1"/>
</dbReference>
<feature type="domain" description="N-acetyltransferase" evidence="1">
    <location>
        <begin position="7"/>
        <end position="167"/>
    </location>
</feature>
<keyword evidence="3" id="KW-1185">Reference proteome</keyword>
<proteinExistence type="predicted"/>
<organism evidence="2 3">
    <name type="scientific">Ruegeria meonggei</name>
    <dbReference type="NCBI Taxonomy" id="1446476"/>
    <lineage>
        <taxon>Bacteria</taxon>
        <taxon>Pseudomonadati</taxon>
        <taxon>Pseudomonadota</taxon>
        <taxon>Alphaproteobacteria</taxon>
        <taxon>Rhodobacterales</taxon>
        <taxon>Roseobacteraceae</taxon>
        <taxon>Ruegeria</taxon>
    </lineage>
</organism>
<evidence type="ECO:0000259" key="1">
    <source>
        <dbReference type="PROSITE" id="PS51186"/>
    </source>
</evidence>
<dbReference type="InterPro" id="IPR016181">
    <property type="entry name" value="Acyl_CoA_acyltransferase"/>
</dbReference>
<keyword evidence="2" id="KW-0808">Transferase</keyword>
<dbReference type="GO" id="GO:0016747">
    <property type="term" value="F:acyltransferase activity, transferring groups other than amino-acyl groups"/>
    <property type="evidence" value="ECO:0007669"/>
    <property type="project" value="InterPro"/>
</dbReference>
<dbReference type="Gene3D" id="3.40.630.30">
    <property type="match status" value="1"/>
</dbReference>
<dbReference type="EMBL" id="FWFP01000003">
    <property type="protein sequence ID" value="SLN30820.1"/>
    <property type="molecule type" value="Genomic_DNA"/>
</dbReference>
<dbReference type="EC" id="2.3.1.-" evidence="2"/>
<dbReference type="Proteomes" id="UP000193778">
    <property type="component" value="Unassembled WGS sequence"/>
</dbReference>
<accession>A0A1X6YVM8</accession>